<protein>
    <submittedName>
        <fullName evidence="2">Uncharacterized protein</fullName>
    </submittedName>
</protein>
<accession>A0A1H5RBR2</accession>
<feature type="compositionally biased region" description="Gly residues" evidence="1">
    <location>
        <begin position="8"/>
        <end position="17"/>
    </location>
</feature>
<keyword evidence="3" id="KW-1185">Reference proteome</keyword>
<feature type="region of interest" description="Disordered" evidence="1">
    <location>
        <begin position="1"/>
        <end position="376"/>
    </location>
</feature>
<feature type="compositionally biased region" description="Pro residues" evidence="1">
    <location>
        <begin position="128"/>
        <end position="141"/>
    </location>
</feature>
<evidence type="ECO:0000256" key="1">
    <source>
        <dbReference type="SAM" id="MobiDB-lite"/>
    </source>
</evidence>
<feature type="compositionally biased region" description="Basic and acidic residues" evidence="1">
    <location>
        <begin position="215"/>
        <end position="226"/>
    </location>
</feature>
<evidence type="ECO:0000313" key="3">
    <source>
        <dbReference type="Proteomes" id="UP000198878"/>
    </source>
</evidence>
<feature type="compositionally biased region" description="Polar residues" evidence="1">
    <location>
        <begin position="365"/>
        <end position="376"/>
    </location>
</feature>
<dbReference type="Proteomes" id="UP000198878">
    <property type="component" value="Unassembled WGS sequence"/>
</dbReference>
<feature type="compositionally biased region" description="Basic residues" evidence="1">
    <location>
        <begin position="185"/>
        <end position="198"/>
    </location>
</feature>
<evidence type="ECO:0000313" key="2">
    <source>
        <dbReference type="EMBL" id="SEF35815.1"/>
    </source>
</evidence>
<dbReference type="STRING" id="218821.SAMN05421837_108410"/>
<proteinExistence type="predicted"/>
<organism evidence="2 3">
    <name type="scientific">Amycolatopsis pretoriensis</name>
    <dbReference type="NCBI Taxonomy" id="218821"/>
    <lineage>
        <taxon>Bacteria</taxon>
        <taxon>Bacillati</taxon>
        <taxon>Actinomycetota</taxon>
        <taxon>Actinomycetes</taxon>
        <taxon>Pseudonocardiales</taxon>
        <taxon>Pseudonocardiaceae</taxon>
        <taxon>Amycolatopsis</taxon>
    </lineage>
</organism>
<dbReference type="AlphaFoldDB" id="A0A1H5RBR2"/>
<feature type="compositionally biased region" description="Basic and acidic residues" evidence="1">
    <location>
        <begin position="271"/>
        <end position="284"/>
    </location>
</feature>
<gene>
    <name evidence="2" type="ORF">SAMN05421837_108410</name>
</gene>
<dbReference type="EMBL" id="FNUJ01000008">
    <property type="protein sequence ID" value="SEF35815.1"/>
    <property type="molecule type" value="Genomic_DNA"/>
</dbReference>
<name>A0A1H5RBR2_9PSEU</name>
<sequence>MGGDRRVIGGGRAGSGVAGRPLGTRLAGSSDRWVVIGGGRGESRRAGGSGARGSAREMPGFSAGRHRLREDGPACGSRRVTRLHLGPAWRPGVAQRPGPGSTSRPSPAVQTGLAPQVSPTAPARPSAPNQPDPRSSPPLGTPRPADRQPRAQPKSLRSSHAPPPDRAHPPWQGSGKVGRGDAPPRHHRLRNAGPKRRFGGMPSVGGHQRLVHRIRRDERPVHDVTGHRPAAPIRLRRDPDVGRDERPVHANRQPRLNDCPPPRHKSRRQRREAPENGHRREPRLPRTPIRSQNTMTASGCRKGFGRTAAPTPPSATRMHVPKPRPKRHDPFKSPDARAPAAGRGGAMLRLTPPPAERWAEEALRWSSTTRSSHPAR</sequence>
<reference evidence="3" key="1">
    <citation type="submission" date="2016-10" db="EMBL/GenBank/DDBJ databases">
        <authorList>
            <person name="Varghese N."/>
            <person name="Submissions S."/>
        </authorList>
    </citation>
    <scope>NUCLEOTIDE SEQUENCE [LARGE SCALE GENOMIC DNA]</scope>
    <source>
        <strain evidence="3">DSM 44654</strain>
    </source>
</reference>
<feature type="compositionally biased region" description="Low complexity" evidence="1">
    <location>
        <begin position="96"/>
        <end position="107"/>
    </location>
</feature>
<feature type="compositionally biased region" description="Basic and acidic residues" evidence="1">
    <location>
        <begin position="235"/>
        <end position="248"/>
    </location>
</feature>